<reference evidence="3" key="1">
    <citation type="submission" date="2018-07" db="EMBL/GenBank/DDBJ databases">
        <authorList>
            <consortium name="Genoscope - CEA"/>
            <person name="William W."/>
        </authorList>
    </citation>
    <scope>NUCLEOTIDE SEQUENCE</scope>
    <source>
        <strain evidence="3">IK1</strain>
    </source>
</reference>
<dbReference type="Pfam" id="PF04748">
    <property type="entry name" value="Polysacc_deac_2"/>
    <property type="match status" value="1"/>
</dbReference>
<feature type="transmembrane region" description="Helical" evidence="2">
    <location>
        <begin position="6"/>
        <end position="26"/>
    </location>
</feature>
<keyword evidence="2" id="KW-0812">Transmembrane</keyword>
<protein>
    <recommendedName>
        <fullName evidence="4">Divergent polysaccharide deacetylase family protein</fullName>
    </recommendedName>
</protein>
<name>A0A652ZXI4_9SPIR</name>
<evidence type="ECO:0000313" key="3">
    <source>
        <dbReference type="EMBL" id="VBB40482.1"/>
    </source>
</evidence>
<dbReference type="EMBL" id="UPXP01000024">
    <property type="protein sequence ID" value="VBB40482.1"/>
    <property type="molecule type" value="Genomic_DNA"/>
</dbReference>
<dbReference type="PANTHER" id="PTHR30105">
    <property type="entry name" value="UNCHARACTERIZED YIBQ-RELATED"/>
    <property type="match status" value="1"/>
</dbReference>
<dbReference type="InterPro" id="IPR011330">
    <property type="entry name" value="Glyco_hydro/deAcase_b/a-brl"/>
</dbReference>
<accession>A0A652ZXI4</accession>
<feature type="region of interest" description="Disordered" evidence="1">
    <location>
        <begin position="60"/>
        <end position="120"/>
    </location>
</feature>
<gene>
    <name evidence="3" type="ORF">TRIP_E300009</name>
</gene>
<dbReference type="InterPro" id="IPR006837">
    <property type="entry name" value="Divergent_DAC"/>
</dbReference>
<dbReference type="Gene3D" id="3.20.20.370">
    <property type="entry name" value="Glycoside hydrolase/deacetylase"/>
    <property type="match status" value="1"/>
</dbReference>
<evidence type="ECO:0000256" key="2">
    <source>
        <dbReference type="SAM" id="Phobius"/>
    </source>
</evidence>
<keyword evidence="2" id="KW-1133">Transmembrane helix</keyword>
<dbReference type="SUPFAM" id="SSF88713">
    <property type="entry name" value="Glycoside hydrolase/deacetylase"/>
    <property type="match status" value="1"/>
</dbReference>
<dbReference type="CDD" id="cd10936">
    <property type="entry name" value="CE4_DAC2"/>
    <property type="match status" value="1"/>
</dbReference>
<dbReference type="PANTHER" id="PTHR30105:SF2">
    <property type="entry name" value="DIVERGENT POLYSACCHARIDE DEACETYLASE SUPERFAMILY"/>
    <property type="match status" value="1"/>
</dbReference>
<dbReference type="GO" id="GO:0005975">
    <property type="term" value="P:carbohydrate metabolic process"/>
    <property type="evidence" value="ECO:0007669"/>
    <property type="project" value="InterPro"/>
</dbReference>
<evidence type="ECO:0008006" key="4">
    <source>
        <dbReference type="Google" id="ProtNLM"/>
    </source>
</evidence>
<evidence type="ECO:0000256" key="1">
    <source>
        <dbReference type="SAM" id="MobiDB-lite"/>
    </source>
</evidence>
<proteinExistence type="predicted"/>
<organism evidence="3">
    <name type="scientific">uncultured Spirochaetota bacterium</name>
    <dbReference type="NCBI Taxonomy" id="460511"/>
    <lineage>
        <taxon>Bacteria</taxon>
        <taxon>Pseudomonadati</taxon>
        <taxon>Spirochaetota</taxon>
        <taxon>environmental samples</taxon>
    </lineage>
</organism>
<keyword evidence="2" id="KW-0472">Membrane</keyword>
<sequence>MSGDKARLLMAFLAILASIFVIIVSIRTGGQREQPGTPGVTTLWPYGLPEYHVEVPEGYEDLLPGADGTLTTPGTEGPSAGAGKDSPLSGTEPGVSKPGTGPTAKPSPGRPGFPPEYQGERALPFPLAQGKEGAAKPDSPTIIIVIDDAGHNIKQLEPFLNLPFPMTIAVLPGLGFSRESAERVVAAGKELILHQPMEALGGSDPGPRAISLAMSPEEASRILSENLDALPGVVGLNNHMGSAVTREPGLMRVMLDIAKTRGIYYLDSLTSSGTATAVLCREMEFPYWERDVFLDNSGDRQSILHALEEGKKTARDQGAAVMIGHVWSAELAQTLMDIYPQLIEEGYSLSTISHYMIKSAMGEVDAGIGD</sequence>
<dbReference type="AlphaFoldDB" id="A0A652ZXI4"/>